<keyword evidence="9" id="KW-0004">4Fe-4S</keyword>
<dbReference type="GO" id="GO:0046872">
    <property type="term" value="F:metal ion binding"/>
    <property type="evidence" value="ECO:0007669"/>
    <property type="project" value="UniProtKB-UniRule"/>
</dbReference>
<protein>
    <recommendedName>
        <fullName evidence="2 9">Heme chaperone HemW</fullName>
    </recommendedName>
</protein>
<dbReference type="GO" id="GO:0006779">
    <property type="term" value="P:porphyrin-containing compound biosynthetic process"/>
    <property type="evidence" value="ECO:0007669"/>
    <property type="project" value="InterPro"/>
</dbReference>
<dbReference type="SFLD" id="SFLDF00562">
    <property type="entry name" value="HemN-like__clustered_with_heat"/>
    <property type="match status" value="1"/>
</dbReference>
<dbReference type="EMBL" id="PDOF01000001">
    <property type="protein sequence ID" value="PYZ98700.1"/>
    <property type="molecule type" value="Genomic_DNA"/>
</dbReference>
<comment type="subcellular location">
    <subcellularLocation>
        <location evidence="9">Cytoplasm</location>
    </subcellularLocation>
</comment>
<dbReference type="GO" id="GO:0004109">
    <property type="term" value="F:coproporphyrinogen oxidase activity"/>
    <property type="evidence" value="ECO:0007669"/>
    <property type="project" value="InterPro"/>
</dbReference>
<dbReference type="Gene3D" id="3.20.20.70">
    <property type="entry name" value="Aldolase class I"/>
    <property type="match status" value="1"/>
</dbReference>
<dbReference type="PANTHER" id="PTHR13932:SF5">
    <property type="entry name" value="RADICAL S-ADENOSYL METHIONINE DOMAIN-CONTAINING PROTEIN 1, MITOCHONDRIAL"/>
    <property type="match status" value="1"/>
</dbReference>
<dbReference type="AlphaFoldDB" id="A0A2W0HFI5"/>
<dbReference type="SFLD" id="SFLDG01082">
    <property type="entry name" value="B12-binding_domain_containing"/>
    <property type="match status" value="1"/>
</dbReference>
<dbReference type="Pfam" id="PF06969">
    <property type="entry name" value="HemN_C"/>
    <property type="match status" value="1"/>
</dbReference>
<organism evidence="11 12">
    <name type="scientific">Alteribacter lacisalsi</name>
    <dbReference type="NCBI Taxonomy" id="2045244"/>
    <lineage>
        <taxon>Bacteria</taxon>
        <taxon>Bacillati</taxon>
        <taxon>Bacillota</taxon>
        <taxon>Bacilli</taxon>
        <taxon>Bacillales</taxon>
        <taxon>Bacillaceae</taxon>
        <taxon>Alteribacter</taxon>
    </lineage>
</organism>
<evidence type="ECO:0000256" key="5">
    <source>
        <dbReference type="ARBA" id="ARBA00022723"/>
    </source>
</evidence>
<comment type="caution">
    <text evidence="11">The sequence shown here is derived from an EMBL/GenBank/DDBJ whole genome shotgun (WGS) entry which is preliminary data.</text>
</comment>
<evidence type="ECO:0000256" key="8">
    <source>
        <dbReference type="ARBA" id="ARBA00023186"/>
    </source>
</evidence>
<sequence>MDPKAVYVHVPFCEQICHYCDFNKFFLKNQPVDDYLDDCETEMKRTVARFPVNEIKSIYVGGGTPTSISTGQLKRLLEAARRHFGIDQPDNIEFTVEVNPGSAEPDKLEMMKRAGVNRLSIGVQTFDAGLLEKIGRDHKPEDVTDTIRKCRDAGFDNISIDLMFGLPGQTVEQFRDTIQKAVKLDIEHVSAYSLKVEAKTVFYQLAQKGKLSLPQEETEADMYDLLMTELKKADFQMYEISNFAKPGRESIHNLTYWDNEGYYGIGAGAHSYVRGVRRQNHGPLPKYMKAIAAGSFPYREEHEVTVKEQMEEELFMGLRKTNGVSAARFQERYGRSVSEVFGPAIHSLTDQGLLKQSDGRLLLTERGRFLGNEVFEKFLLDG</sequence>
<dbReference type="Pfam" id="PF04055">
    <property type="entry name" value="Radical_SAM"/>
    <property type="match status" value="1"/>
</dbReference>
<dbReference type="InterPro" id="IPR010723">
    <property type="entry name" value="HemN_C"/>
</dbReference>
<dbReference type="NCBIfam" id="TIGR00539">
    <property type="entry name" value="hemN_rel"/>
    <property type="match status" value="1"/>
</dbReference>
<dbReference type="SFLD" id="SFLDF00288">
    <property type="entry name" value="HemN-like__clustered_with_nucl"/>
    <property type="match status" value="1"/>
</dbReference>
<dbReference type="SUPFAM" id="SSF102114">
    <property type="entry name" value="Radical SAM enzymes"/>
    <property type="match status" value="1"/>
</dbReference>
<evidence type="ECO:0000256" key="9">
    <source>
        <dbReference type="RuleBase" id="RU364116"/>
    </source>
</evidence>
<evidence type="ECO:0000256" key="2">
    <source>
        <dbReference type="ARBA" id="ARBA00017228"/>
    </source>
</evidence>
<dbReference type="SMART" id="SM00729">
    <property type="entry name" value="Elp3"/>
    <property type="match status" value="1"/>
</dbReference>
<dbReference type="SFLD" id="SFLDG01065">
    <property type="entry name" value="anaerobic_coproporphyrinogen-I"/>
    <property type="match status" value="1"/>
</dbReference>
<dbReference type="GO" id="GO:0051539">
    <property type="term" value="F:4 iron, 4 sulfur cluster binding"/>
    <property type="evidence" value="ECO:0007669"/>
    <property type="project" value="UniProtKB-UniRule"/>
</dbReference>
<keyword evidence="12" id="KW-1185">Reference proteome</keyword>
<dbReference type="InterPro" id="IPR004559">
    <property type="entry name" value="HemW-like"/>
</dbReference>
<comment type="function">
    <text evidence="9">Probably acts as a heme chaperone, transferring heme to an unknown acceptor. Binds one molecule of heme per monomer, possibly covalently. Binds 1 [4Fe-4S] cluster. The cluster is coordinated with 3 cysteines and an exchangeable S-adenosyl-L-methionine.</text>
</comment>
<keyword evidence="7 9" id="KW-0411">Iron-sulfur</keyword>
<accession>A0A2W0HFI5</accession>
<dbReference type="RefSeq" id="WP_110518773.1">
    <property type="nucleotide sequence ID" value="NZ_PDOF01000001.1"/>
</dbReference>
<comment type="similarity">
    <text evidence="1">Belongs to the anaerobic coproporphyrinogen-III oxidase family. HemW subfamily.</text>
</comment>
<dbReference type="InterPro" id="IPR034505">
    <property type="entry name" value="Coproporphyrinogen-III_oxidase"/>
</dbReference>
<evidence type="ECO:0000256" key="4">
    <source>
        <dbReference type="ARBA" id="ARBA00022691"/>
    </source>
</evidence>
<evidence type="ECO:0000256" key="6">
    <source>
        <dbReference type="ARBA" id="ARBA00023004"/>
    </source>
</evidence>
<evidence type="ECO:0000259" key="10">
    <source>
        <dbReference type="PROSITE" id="PS51918"/>
    </source>
</evidence>
<keyword evidence="8 9" id="KW-0143">Chaperone</keyword>
<dbReference type="GO" id="GO:0005737">
    <property type="term" value="C:cytoplasm"/>
    <property type="evidence" value="ECO:0007669"/>
    <property type="project" value="UniProtKB-SubCell"/>
</dbReference>
<proteinExistence type="inferred from homology"/>
<evidence type="ECO:0000313" key="12">
    <source>
        <dbReference type="Proteomes" id="UP000248066"/>
    </source>
</evidence>
<dbReference type="PANTHER" id="PTHR13932">
    <property type="entry name" value="COPROPORPHYRINIGEN III OXIDASE"/>
    <property type="match status" value="1"/>
</dbReference>
<dbReference type="InterPro" id="IPR006638">
    <property type="entry name" value="Elp3/MiaA/NifB-like_rSAM"/>
</dbReference>
<name>A0A2W0HFI5_9BACI</name>
<dbReference type="InterPro" id="IPR007197">
    <property type="entry name" value="rSAM"/>
</dbReference>
<keyword evidence="9" id="KW-0963">Cytoplasm</keyword>
<dbReference type="CDD" id="cd01335">
    <property type="entry name" value="Radical_SAM"/>
    <property type="match status" value="1"/>
</dbReference>
<dbReference type="SFLD" id="SFLDS00029">
    <property type="entry name" value="Radical_SAM"/>
    <property type="match status" value="1"/>
</dbReference>
<evidence type="ECO:0000256" key="7">
    <source>
        <dbReference type="ARBA" id="ARBA00023014"/>
    </source>
</evidence>
<dbReference type="Proteomes" id="UP000248066">
    <property type="component" value="Unassembled WGS sequence"/>
</dbReference>
<keyword evidence="6 9" id="KW-0408">Iron</keyword>
<keyword evidence="5 9" id="KW-0479">Metal-binding</keyword>
<gene>
    <name evidence="11" type="ORF">CR205_09025</name>
</gene>
<evidence type="ECO:0000256" key="3">
    <source>
        <dbReference type="ARBA" id="ARBA00022617"/>
    </source>
</evidence>
<evidence type="ECO:0000256" key="1">
    <source>
        <dbReference type="ARBA" id="ARBA00006100"/>
    </source>
</evidence>
<feature type="domain" description="Radical SAM core" evidence="10">
    <location>
        <begin position="1"/>
        <end position="236"/>
    </location>
</feature>
<dbReference type="PROSITE" id="PS51918">
    <property type="entry name" value="RADICAL_SAM"/>
    <property type="match status" value="1"/>
</dbReference>
<dbReference type="InterPro" id="IPR013785">
    <property type="entry name" value="Aldolase_TIM"/>
</dbReference>
<dbReference type="OrthoDB" id="9808022at2"/>
<evidence type="ECO:0000313" key="11">
    <source>
        <dbReference type="EMBL" id="PYZ98700.1"/>
    </source>
</evidence>
<reference evidence="11 12" key="1">
    <citation type="submission" date="2017-10" db="EMBL/GenBank/DDBJ databases">
        <title>Bacillus sp. nov., a halophilic bacterium isolated from a Yangshapao Lake.</title>
        <authorList>
            <person name="Wang H."/>
        </authorList>
    </citation>
    <scope>NUCLEOTIDE SEQUENCE [LARGE SCALE GENOMIC DNA]</scope>
    <source>
        <strain evidence="11 12">YSP-3</strain>
    </source>
</reference>
<keyword evidence="4 9" id="KW-0949">S-adenosyl-L-methionine</keyword>
<dbReference type="InterPro" id="IPR058240">
    <property type="entry name" value="rSAM_sf"/>
</dbReference>
<keyword evidence="3 9" id="KW-0349">Heme</keyword>